<proteinExistence type="predicted"/>
<dbReference type="AlphaFoldDB" id="A0A2P2LGE9"/>
<dbReference type="EMBL" id="GGEC01036568">
    <property type="protein sequence ID" value="MBX17052.1"/>
    <property type="molecule type" value="Transcribed_RNA"/>
</dbReference>
<sequence>MPSHQHYLHVNEIEIKHILVFLPLKQQLVLTQRDYQAHYQ</sequence>
<name>A0A2P2LGE9_RHIMU</name>
<accession>A0A2P2LGE9</accession>
<organism evidence="1">
    <name type="scientific">Rhizophora mucronata</name>
    <name type="common">Asiatic mangrove</name>
    <dbReference type="NCBI Taxonomy" id="61149"/>
    <lineage>
        <taxon>Eukaryota</taxon>
        <taxon>Viridiplantae</taxon>
        <taxon>Streptophyta</taxon>
        <taxon>Embryophyta</taxon>
        <taxon>Tracheophyta</taxon>
        <taxon>Spermatophyta</taxon>
        <taxon>Magnoliopsida</taxon>
        <taxon>eudicotyledons</taxon>
        <taxon>Gunneridae</taxon>
        <taxon>Pentapetalae</taxon>
        <taxon>rosids</taxon>
        <taxon>fabids</taxon>
        <taxon>Malpighiales</taxon>
        <taxon>Rhizophoraceae</taxon>
        <taxon>Rhizophora</taxon>
    </lineage>
</organism>
<reference evidence="1" key="1">
    <citation type="submission" date="2018-02" db="EMBL/GenBank/DDBJ databases">
        <title>Rhizophora mucronata_Transcriptome.</title>
        <authorList>
            <person name="Meera S.P."/>
            <person name="Sreeshan A."/>
            <person name="Augustine A."/>
        </authorList>
    </citation>
    <scope>NUCLEOTIDE SEQUENCE</scope>
    <source>
        <tissue evidence="1">Leaf</tissue>
    </source>
</reference>
<evidence type="ECO:0000313" key="1">
    <source>
        <dbReference type="EMBL" id="MBX17052.1"/>
    </source>
</evidence>
<protein>
    <submittedName>
        <fullName evidence="1">Nuclear pore complex protein NUP1 isoform X1</fullName>
    </submittedName>
</protein>